<dbReference type="PANTHER" id="PTHR11908">
    <property type="entry name" value="XANTHINE DEHYDROGENASE"/>
    <property type="match status" value="1"/>
</dbReference>
<feature type="compositionally biased region" description="Polar residues" evidence="3">
    <location>
        <begin position="552"/>
        <end position="561"/>
    </location>
</feature>
<dbReference type="SUPFAM" id="SSF54665">
    <property type="entry name" value="CO dehydrogenase molybdoprotein N-domain-like"/>
    <property type="match status" value="1"/>
</dbReference>
<dbReference type="InterPro" id="IPR037165">
    <property type="entry name" value="AldOxase/xan_DH_Mopterin-bd_sf"/>
</dbReference>
<feature type="domain" description="Aldehyde oxidase/xanthine dehydrogenase a/b hammerhead" evidence="4">
    <location>
        <begin position="36"/>
        <end position="147"/>
    </location>
</feature>
<proteinExistence type="predicted"/>
<accession>A0ABW3FC49</accession>
<name>A0ABW3FC49_9HYPH</name>
<dbReference type="Gene3D" id="3.90.1170.50">
    <property type="entry name" value="Aldehyde oxidase/xanthine dehydrogenase, a/b hammerhead"/>
    <property type="match status" value="1"/>
</dbReference>
<comment type="caution">
    <text evidence="5">The sequence shown here is derived from an EMBL/GenBank/DDBJ whole genome shotgun (WGS) entry which is preliminary data.</text>
</comment>
<dbReference type="SUPFAM" id="SSF56003">
    <property type="entry name" value="Molybdenum cofactor-binding domain"/>
    <property type="match status" value="1"/>
</dbReference>
<dbReference type="InterPro" id="IPR016208">
    <property type="entry name" value="Ald_Oxase/xanthine_DH-like"/>
</dbReference>
<dbReference type="Proteomes" id="UP001597101">
    <property type="component" value="Unassembled WGS sequence"/>
</dbReference>
<dbReference type="InterPro" id="IPR000674">
    <property type="entry name" value="Ald_Oxase/Xan_DH_a/b"/>
</dbReference>
<feature type="compositionally biased region" description="Basic and acidic residues" evidence="3">
    <location>
        <begin position="473"/>
        <end position="484"/>
    </location>
</feature>
<dbReference type="Gene3D" id="3.30.365.10">
    <property type="entry name" value="Aldehyde oxidase/xanthine dehydrogenase, molybdopterin binding domain"/>
    <property type="match status" value="3"/>
</dbReference>
<evidence type="ECO:0000313" key="6">
    <source>
        <dbReference type="Proteomes" id="UP001597101"/>
    </source>
</evidence>
<reference evidence="6" key="1">
    <citation type="journal article" date="2019" name="Int. J. Syst. Evol. Microbiol.">
        <title>The Global Catalogue of Microorganisms (GCM) 10K type strain sequencing project: providing services to taxonomists for standard genome sequencing and annotation.</title>
        <authorList>
            <consortium name="The Broad Institute Genomics Platform"/>
            <consortium name="The Broad Institute Genome Sequencing Center for Infectious Disease"/>
            <person name="Wu L."/>
            <person name="Ma J."/>
        </authorList>
    </citation>
    <scope>NUCLEOTIDE SEQUENCE [LARGE SCALE GENOMIC DNA]</scope>
    <source>
        <strain evidence="6">CCUG 60023</strain>
    </source>
</reference>
<evidence type="ECO:0000259" key="4">
    <source>
        <dbReference type="SMART" id="SM01008"/>
    </source>
</evidence>
<feature type="compositionally biased region" description="Low complexity" evidence="3">
    <location>
        <begin position="580"/>
        <end position="594"/>
    </location>
</feature>
<feature type="compositionally biased region" description="Pro residues" evidence="3">
    <location>
        <begin position="567"/>
        <end position="579"/>
    </location>
</feature>
<dbReference type="Pfam" id="PF01315">
    <property type="entry name" value="Ald_Xan_dh_C"/>
    <property type="match status" value="1"/>
</dbReference>
<dbReference type="InterPro" id="IPR008274">
    <property type="entry name" value="AldOxase/xan_DH_MoCoBD1"/>
</dbReference>
<gene>
    <name evidence="5" type="ORF">ACFQ14_00355</name>
</gene>
<keyword evidence="1" id="KW-0500">Molybdenum</keyword>
<keyword evidence="2" id="KW-0560">Oxidoreductase</keyword>
<evidence type="ECO:0000256" key="2">
    <source>
        <dbReference type="ARBA" id="ARBA00023002"/>
    </source>
</evidence>
<feature type="region of interest" description="Disordered" evidence="3">
    <location>
        <begin position="457"/>
        <end position="647"/>
    </location>
</feature>
<dbReference type="EMBL" id="JBHTJV010000002">
    <property type="protein sequence ID" value="MFD0914850.1"/>
    <property type="molecule type" value="Genomic_DNA"/>
</dbReference>
<evidence type="ECO:0000256" key="1">
    <source>
        <dbReference type="ARBA" id="ARBA00022505"/>
    </source>
</evidence>
<evidence type="ECO:0000313" key="5">
    <source>
        <dbReference type="EMBL" id="MFD0914850.1"/>
    </source>
</evidence>
<dbReference type="InterPro" id="IPR036856">
    <property type="entry name" value="Ald_Oxase/Xan_DH_a/b_sf"/>
</dbReference>
<organism evidence="5 6">
    <name type="scientific">Pseudahrensia aquimaris</name>
    <dbReference type="NCBI Taxonomy" id="744461"/>
    <lineage>
        <taxon>Bacteria</taxon>
        <taxon>Pseudomonadati</taxon>
        <taxon>Pseudomonadota</taxon>
        <taxon>Alphaproteobacteria</taxon>
        <taxon>Hyphomicrobiales</taxon>
        <taxon>Ahrensiaceae</taxon>
        <taxon>Pseudahrensia</taxon>
    </lineage>
</organism>
<sequence>MSTVEFRKDLFADERPEDLNEIGKPKQRQDALGHVTGRSTYYDDHLYDGMLHMRIVRSTEHHARIRSINLNGADTMPGVVRVVEAKDVPHNINTLLSLINFGRDDEKLLQDTKVCYKGEAIVAIIAETELQARKACQAVRVEYEPLPFVLEVEDALKPEAPVINEEYPNNTFDYYDLYDHQKLRFGDVNAAMAQADHIVEGEYQMSPIEQAPMETCGAIAVPETNDRYRCHTGSQALFFSLGVTAKLLDMPSSRLHFIGGTVGGGFGGKVDSLNEPLAVLGAALTGRPVRFVWDREEEMQVGAPRGAERWRIRDGVMNDGRIVAREFTGFFDSGAYTRLSSYAVVKGTAHLPGPYTIPNVASNVYCVYTNRTPATAMRGFGITGVDFAIECHMDKVAETVRMDPVELRLKNAYRDGDMKAHRRKAKNCAFIECCQVASQKGNWQIGPEYMAMSSMIGGGEGERGSIPPTMIDEEGKIGERKRGADISTAPSKKGRDSGRAPSVIIEHPPTQAMGEQAATPIQLGRSPKSASQVPPTPTPTPSAPMAAPVQQPMVSPTQPAASLSPVAEPPISPASPPQPQRSAFARSSGDGASAPPAPPATSQPNNVSQPPAFSQSSNTSEPYKPSEPFSRGTRRPGTSPFISGRRR</sequence>
<keyword evidence="6" id="KW-1185">Reference proteome</keyword>
<dbReference type="PANTHER" id="PTHR11908:SF132">
    <property type="entry name" value="ALDEHYDE OXIDASE 1-RELATED"/>
    <property type="match status" value="1"/>
</dbReference>
<evidence type="ECO:0000256" key="3">
    <source>
        <dbReference type="SAM" id="MobiDB-lite"/>
    </source>
</evidence>
<dbReference type="RefSeq" id="WP_377210710.1">
    <property type="nucleotide sequence ID" value="NZ_JBHTJV010000002.1"/>
</dbReference>
<protein>
    <submittedName>
        <fullName evidence="5">Molybdopterin cofactor-binding domain-containing protein</fullName>
    </submittedName>
</protein>
<dbReference type="SMART" id="SM01008">
    <property type="entry name" value="Ald_Xan_dh_C"/>
    <property type="match status" value="1"/>
</dbReference>
<dbReference type="Pfam" id="PF02738">
    <property type="entry name" value="MoCoBD_1"/>
    <property type="match status" value="1"/>
</dbReference>
<feature type="compositionally biased region" description="Polar residues" evidence="3">
    <location>
        <begin position="603"/>
        <end position="621"/>
    </location>
</feature>